<dbReference type="InterPro" id="IPR043129">
    <property type="entry name" value="ATPase_NBD"/>
</dbReference>
<evidence type="ECO:0000313" key="5">
    <source>
        <dbReference type="Proteomes" id="UP000694404"/>
    </source>
</evidence>
<dbReference type="GeneTree" id="ENSGT00940000156380"/>
<dbReference type="Ensembl" id="ENSCABT00000001515.1">
    <property type="protein sequence ID" value="ENSCABP00000001403.1"/>
    <property type="gene ID" value="ENSCABG00000001160.1"/>
</dbReference>
<evidence type="ECO:0000256" key="1">
    <source>
        <dbReference type="ARBA" id="ARBA00007381"/>
    </source>
</evidence>
<dbReference type="GO" id="GO:0140662">
    <property type="term" value="F:ATP-dependent protein folding chaperone"/>
    <property type="evidence" value="ECO:0007669"/>
    <property type="project" value="InterPro"/>
</dbReference>
<reference evidence="4" key="2">
    <citation type="submission" date="2025-09" db="UniProtKB">
        <authorList>
            <consortium name="Ensembl"/>
        </authorList>
    </citation>
    <scope>IDENTIFICATION</scope>
</reference>
<keyword evidence="2" id="KW-0547">Nucleotide-binding</keyword>
<dbReference type="GO" id="GO:0005840">
    <property type="term" value="C:ribosome"/>
    <property type="evidence" value="ECO:0007669"/>
    <property type="project" value="Ensembl"/>
</dbReference>
<dbReference type="GO" id="GO:0005524">
    <property type="term" value="F:ATP binding"/>
    <property type="evidence" value="ECO:0007669"/>
    <property type="project" value="UniProtKB-KW"/>
</dbReference>
<evidence type="ECO:0000256" key="2">
    <source>
        <dbReference type="ARBA" id="ARBA00022741"/>
    </source>
</evidence>
<sequence length="325" mass="34924">MQTFSCGVSYHRQAAGAAGFNVLRLIHEPSAALLAYGIGQDSPTGKSNVLVFKLGGTSLSVTVIEVNSGIYRVLATNTDDSIGGVCFTEALAQHLASEFQRSYKHDIRGNSRAMMKLMNSADVAKHSLSTLGSSNCFVDSLYDGLDFDCNVSRARFELICSPLFNKCVEAIKKLLQQVGFIADDINKVVLCGGSARIPKLQQLIKDLFPAVELLNSITPDEVIPIGAATEAGILVGKENLSLEEEALSIECSTKDILVKGVDESGTDKFTVLFPSGTPLPARRQHMLLAPGNNSSVCLELYESQGKSPAKEEGKFAQVGTYRKLI</sequence>
<comment type="similarity">
    <text evidence="1">Belongs to the heat shock protein 70 family.</text>
</comment>
<dbReference type="SUPFAM" id="SSF100920">
    <property type="entry name" value="Heat shock protein 70kD (HSP70), peptide-binding domain"/>
    <property type="match status" value="1"/>
</dbReference>
<dbReference type="Proteomes" id="UP000694404">
    <property type="component" value="Unplaced"/>
</dbReference>
<dbReference type="AlphaFoldDB" id="A0A8C0FZ43"/>
<protein>
    <submittedName>
        <fullName evidence="4">Heat shock protein family A (Hsp70) member 14</fullName>
    </submittedName>
</protein>
<dbReference type="FunFam" id="3.90.640.10:FF:000010">
    <property type="entry name" value="heat shock 70 kDa protein 14"/>
    <property type="match status" value="1"/>
</dbReference>
<keyword evidence="3" id="KW-0067">ATP-binding</keyword>
<gene>
    <name evidence="4" type="primary">HSPA14</name>
</gene>
<dbReference type="SUPFAM" id="SSF53067">
    <property type="entry name" value="Actin-like ATPase domain"/>
    <property type="match status" value="2"/>
</dbReference>
<proteinExistence type="inferred from homology"/>
<evidence type="ECO:0000256" key="3">
    <source>
        <dbReference type="ARBA" id="ARBA00022840"/>
    </source>
</evidence>
<evidence type="ECO:0000313" key="4">
    <source>
        <dbReference type="Ensembl" id="ENSCABP00000001403.1"/>
    </source>
</evidence>
<reference evidence="4" key="1">
    <citation type="submission" date="2025-08" db="UniProtKB">
        <authorList>
            <consortium name="Ensembl"/>
        </authorList>
    </citation>
    <scope>IDENTIFICATION</scope>
</reference>
<keyword evidence="5" id="KW-1185">Reference proteome</keyword>
<dbReference type="PRINTS" id="PR00301">
    <property type="entry name" value="HEATSHOCK70"/>
</dbReference>
<dbReference type="Gene3D" id="3.30.420.40">
    <property type="match status" value="2"/>
</dbReference>
<dbReference type="GO" id="GO:0005829">
    <property type="term" value="C:cytosol"/>
    <property type="evidence" value="ECO:0007669"/>
    <property type="project" value="Ensembl"/>
</dbReference>
<dbReference type="Gene3D" id="3.90.640.10">
    <property type="entry name" value="Actin, Chain A, domain 4"/>
    <property type="match status" value="1"/>
</dbReference>
<dbReference type="Pfam" id="PF00012">
    <property type="entry name" value="HSP70"/>
    <property type="match status" value="1"/>
</dbReference>
<organism evidence="4 5">
    <name type="scientific">Chelonoidis abingdonii</name>
    <name type="common">Abingdon island giant tortoise</name>
    <name type="synonym">Testudo abingdonii</name>
    <dbReference type="NCBI Taxonomy" id="106734"/>
    <lineage>
        <taxon>Eukaryota</taxon>
        <taxon>Metazoa</taxon>
        <taxon>Chordata</taxon>
        <taxon>Craniata</taxon>
        <taxon>Vertebrata</taxon>
        <taxon>Euteleostomi</taxon>
        <taxon>Archelosauria</taxon>
        <taxon>Testudinata</taxon>
        <taxon>Testudines</taxon>
        <taxon>Cryptodira</taxon>
        <taxon>Durocryptodira</taxon>
        <taxon>Testudinoidea</taxon>
        <taxon>Testudinidae</taxon>
        <taxon>Chelonoidis</taxon>
    </lineage>
</organism>
<dbReference type="InterPro" id="IPR013126">
    <property type="entry name" value="Hsp_70_fam"/>
</dbReference>
<dbReference type="OMA" id="HTIACAV"/>
<name>A0A8C0FZ43_CHEAB</name>
<dbReference type="PANTHER" id="PTHR19375">
    <property type="entry name" value="HEAT SHOCK PROTEIN 70KDA"/>
    <property type="match status" value="1"/>
</dbReference>
<accession>A0A8C0FZ43</accession>
<dbReference type="InterPro" id="IPR029047">
    <property type="entry name" value="HSP70_peptide-bd_sf"/>
</dbReference>